<dbReference type="Proteomes" id="UP000306319">
    <property type="component" value="Unassembled WGS sequence"/>
</dbReference>
<gene>
    <name evidence="1" type="ORF">E5331_15270</name>
</gene>
<reference evidence="1" key="1">
    <citation type="submission" date="2019-04" db="EMBL/GenBank/DDBJ databases">
        <title>Microbes associate with the intestines of laboratory mice.</title>
        <authorList>
            <person name="Navarre W."/>
            <person name="Wong E."/>
            <person name="Huang K."/>
            <person name="Tropini C."/>
            <person name="Ng K."/>
            <person name="Yu B."/>
        </authorList>
    </citation>
    <scope>NUCLEOTIDE SEQUENCE</scope>
    <source>
        <strain evidence="1">NM04_E33</strain>
    </source>
</reference>
<proteinExistence type="predicted"/>
<dbReference type="EC" id="2.7.4.8" evidence="1"/>
<comment type="caution">
    <text evidence="1">The sequence shown here is derived from an EMBL/GenBank/DDBJ whole genome shotgun (WGS) entry which is preliminary data.</text>
</comment>
<accession>A0AC61RBB0</accession>
<sequence length="197" mass="21661">MKGKIIILSAPSGTGKSTIITSLMQEPDLHLGFSISATSRKPRGAEVNGKDYFFLSEEEFQKKIDGGEFVEWEEVYAGTRYGTLQSEVERVTGSGSHLIMDVDVKGALNIKKRFGNDAVAIFVMPPDIATLEHRLRSRGTDSAETIERRLAKAEFEMGFAPQFDTVVVNDSLPRAVAEVADKIRAFATCGIEAVCRR</sequence>
<organism evidence="1 2">
    <name type="scientific">Lepagella muris</name>
    <dbReference type="NCBI Taxonomy" id="3032870"/>
    <lineage>
        <taxon>Bacteria</taxon>
        <taxon>Pseudomonadati</taxon>
        <taxon>Bacteroidota</taxon>
        <taxon>Bacteroidia</taxon>
        <taxon>Bacteroidales</taxon>
        <taxon>Muribaculaceae</taxon>
        <taxon>Lepagella</taxon>
    </lineage>
</organism>
<evidence type="ECO:0000313" key="2">
    <source>
        <dbReference type="Proteomes" id="UP000306319"/>
    </source>
</evidence>
<name>A0AC61RBB0_9BACT</name>
<keyword evidence="1" id="KW-0808">Transferase</keyword>
<evidence type="ECO:0000313" key="1">
    <source>
        <dbReference type="EMBL" id="TGY77294.1"/>
    </source>
</evidence>
<protein>
    <submittedName>
        <fullName evidence="1">Guanylate kinase</fullName>
        <ecNumber evidence="1">2.7.4.8</ecNumber>
    </submittedName>
</protein>
<dbReference type="EMBL" id="SRYB01000027">
    <property type="protein sequence ID" value="TGY77294.1"/>
    <property type="molecule type" value="Genomic_DNA"/>
</dbReference>
<keyword evidence="2" id="KW-1185">Reference proteome</keyword>
<keyword evidence="1" id="KW-0418">Kinase</keyword>